<proteinExistence type="inferred from homology"/>
<evidence type="ECO:0000256" key="4">
    <source>
        <dbReference type="ARBA" id="ARBA00023239"/>
    </source>
</evidence>
<gene>
    <name evidence="7" type="ORF">FE697_017835</name>
</gene>
<keyword evidence="3" id="KW-0663">Pyridoxal phosphate</keyword>
<dbReference type="GO" id="GO:0030170">
    <property type="term" value="F:pyridoxal phosphate binding"/>
    <property type="evidence" value="ECO:0007669"/>
    <property type="project" value="InterPro"/>
</dbReference>
<dbReference type="SUPFAM" id="SSF53383">
    <property type="entry name" value="PLP-dependent transferases"/>
    <property type="match status" value="1"/>
</dbReference>
<dbReference type="PANTHER" id="PTHR43525:SF2">
    <property type="entry name" value="CYSTATHIONINE BETA-LYASE-RELATED"/>
    <property type="match status" value="1"/>
</dbReference>
<evidence type="ECO:0000256" key="1">
    <source>
        <dbReference type="ARBA" id="ARBA00001933"/>
    </source>
</evidence>
<evidence type="ECO:0000313" key="7">
    <source>
        <dbReference type="EMBL" id="KAA1419770.1"/>
    </source>
</evidence>
<dbReference type="InterPro" id="IPR015424">
    <property type="entry name" value="PyrdxlP-dep_Trfase"/>
</dbReference>
<sequence>MDTVNPLEQLTLDDLRTRTSAKWRVYPPDVLPSFVAEMDVPLAEPVVRAVTDAVRRGDTGYPSGTGYAEALAAFASKRWTWDGITVARTAMVADVMTGLTEVVRLVTEPGSPVVVSPPVYPPFYGFMAAADRDVVEAPLGADARLDLETLGDAFERAAASGRPAAYLLCNPHNPTGVAHTPAELAGVARLARAFGVRVVADEIHAPVVLDGSSFTPYLSVDGAEDAFSVMSASKAWNLAGMKAAIVLAGESAESDLARMPEVVAHGASHLGVVAHTAALREGAEWLDAVLAGLAVNRDHLAAELTARLPEVGFRAPEATYLAWLDCRGLGLGDDPAEVFLERGRVALGSGLPFGAGGAGHVRVTTATSRAVLSDIVERMATAVA</sequence>
<dbReference type="EMBL" id="VDFQ02000006">
    <property type="protein sequence ID" value="KAA1419770.1"/>
    <property type="molecule type" value="Genomic_DNA"/>
</dbReference>
<dbReference type="InterPro" id="IPR051798">
    <property type="entry name" value="Class-II_PLP-Dep_Aminotrans"/>
</dbReference>
<reference evidence="7 8" key="1">
    <citation type="submission" date="2019-09" db="EMBL/GenBank/DDBJ databases">
        <title>Mumia zhuanghuii sp. nov. isolated from the intestinal contents of plateau pika (Ochotona curzoniae) in the Qinghai-Tibet plateau of China.</title>
        <authorList>
            <person name="Tian Z."/>
        </authorList>
    </citation>
    <scope>NUCLEOTIDE SEQUENCE [LARGE SCALE GENOMIC DNA]</scope>
    <source>
        <strain evidence="8">350</strain>
    </source>
</reference>
<evidence type="ECO:0000259" key="6">
    <source>
        <dbReference type="Pfam" id="PF00155"/>
    </source>
</evidence>
<dbReference type="InterPro" id="IPR015421">
    <property type="entry name" value="PyrdxlP-dep_Trfase_major"/>
</dbReference>
<name>A0A5Q6RP29_9ACTN</name>
<comment type="cofactor">
    <cofactor evidence="1">
        <name>pyridoxal 5'-phosphate</name>
        <dbReference type="ChEBI" id="CHEBI:597326"/>
    </cofactor>
</comment>
<keyword evidence="7" id="KW-0032">Aminotransferase</keyword>
<feature type="domain" description="Aminotransferase class I/classII large" evidence="6">
    <location>
        <begin position="49"/>
        <end position="378"/>
    </location>
</feature>
<dbReference type="EC" id="4.4.1.13" evidence="2"/>
<dbReference type="AlphaFoldDB" id="A0A5Q6RP29"/>
<evidence type="ECO:0000256" key="3">
    <source>
        <dbReference type="ARBA" id="ARBA00022898"/>
    </source>
</evidence>
<dbReference type="OrthoDB" id="3224382at2"/>
<evidence type="ECO:0000256" key="2">
    <source>
        <dbReference type="ARBA" id="ARBA00012224"/>
    </source>
</evidence>
<accession>A0A5Q6RP29</accession>
<dbReference type="Proteomes" id="UP000307768">
    <property type="component" value="Unassembled WGS sequence"/>
</dbReference>
<dbReference type="PANTHER" id="PTHR43525">
    <property type="entry name" value="PROTEIN MALY"/>
    <property type="match status" value="1"/>
</dbReference>
<dbReference type="Pfam" id="PF00155">
    <property type="entry name" value="Aminotran_1_2"/>
    <property type="match status" value="1"/>
</dbReference>
<comment type="similarity">
    <text evidence="5">Belongs to the class-II pyridoxal-phosphate-dependent aminotransferase family. MalY/PatB cystathionine beta-lyase subfamily.</text>
</comment>
<dbReference type="RefSeq" id="WP_149770993.1">
    <property type="nucleotide sequence ID" value="NZ_VDFQ02000006.1"/>
</dbReference>
<evidence type="ECO:0000256" key="5">
    <source>
        <dbReference type="ARBA" id="ARBA00037974"/>
    </source>
</evidence>
<evidence type="ECO:0000313" key="8">
    <source>
        <dbReference type="Proteomes" id="UP000307768"/>
    </source>
</evidence>
<dbReference type="Gene3D" id="3.90.1150.10">
    <property type="entry name" value="Aspartate Aminotransferase, domain 1"/>
    <property type="match status" value="1"/>
</dbReference>
<dbReference type="CDD" id="cd00609">
    <property type="entry name" value="AAT_like"/>
    <property type="match status" value="1"/>
</dbReference>
<comment type="caution">
    <text evidence="7">The sequence shown here is derived from an EMBL/GenBank/DDBJ whole genome shotgun (WGS) entry which is preliminary data.</text>
</comment>
<organism evidence="7 8">
    <name type="scientific">Mumia zhuanghuii</name>
    <dbReference type="NCBI Taxonomy" id="2585211"/>
    <lineage>
        <taxon>Bacteria</taxon>
        <taxon>Bacillati</taxon>
        <taxon>Actinomycetota</taxon>
        <taxon>Actinomycetes</taxon>
        <taxon>Propionibacteriales</taxon>
        <taxon>Nocardioidaceae</taxon>
        <taxon>Mumia</taxon>
    </lineage>
</organism>
<protein>
    <recommendedName>
        <fullName evidence="2">cysteine-S-conjugate beta-lyase</fullName>
        <ecNumber evidence="2">4.4.1.13</ecNumber>
    </recommendedName>
</protein>
<dbReference type="InterPro" id="IPR015422">
    <property type="entry name" value="PyrdxlP-dep_Trfase_small"/>
</dbReference>
<keyword evidence="7" id="KW-0808">Transferase</keyword>
<dbReference type="GO" id="GO:0008483">
    <property type="term" value="F:transaminase activity"/>
    <property type="evidence" value="ECO:0007669"/>
    <property type="project" value="UniProtKB-KW"/>
</dbReference>
<dbReference type="InterPro" id="IPR004839">
    <property type="entry name" value="Aminotransferase_I/II_large"/>
</dbReference>
<dbReference type="GO" id="GO:0047804">
    <property type="term" value="F:cysteine-S-conjugate beta-lyase activity"/>
    <property type="evidence" value="ECO:0007669"/>
    <property type="project" value="UniProtKB-EC"/>
</dbReference>
<keyword evidence="4" id="KW-0456">Lyase</keyword>
<dbReference type="Gene3D" id="3.40.640.10">
    <property type="entry name" value="Type I PLP-dependent aspartate aminotransferase-like (Major domain)"/>
    <property type="match status" value="1"/>
</dbReference>